<protein>
    <recommendedName>
        <fullName evidence="3">ABM domain-containing protein</fullName>
    </recommendedName>
</protein>
<proteinExistence type="predicted"/>
<dbReference type="Gene3D" id="3.30.70.100">
    <property type="match status" value="1"/>
</dbReference>
<accession>A0A0C3PBZ0</accession>
<dbReference type="AlphaFoldDB" id="A0A0C3PBZ0"/>
<evidence type="ECO:0008006" key="3">
    <source>
        <dbReference type="Google" id="ProtNLM"/>
    </source>
</evidence>
<evidence type="ECO:0000313" key="1">
    <source>
        <dbReference type="EMBL" id="KIP02538.1"/>
    </source>
</evidence>
<sequence>MAPAVEVLFAPATEAFQNDHTVVAPVLDILIKTKGCQGIYYGSALEDKTQFVALIVWETLDAHQALIDDKETYPILGAHLAKAVDLSKLEMFHVHFEPDAHLAPVLDAPFTSYLHVQSRKPGKTAAEVEAPLNALIALPVLPGGHGGASGKGVEKDEHVLLFGWDSPQIHRGSAAREEAKKILADAKEVGDKYRAGHVKLNTYKKYSA</sequence>
<reference evidence="1 2" key="1">
    <citation type="journal article" date="2014" name="PLoS Genet.">
        <title>Analysis of the Phlebiopsis gigantea genome, transcriptome and secretome provides insight into its pioneer colonization strategies of wood.</title>
        <authorList>
            <person name="Hori C."/>
            <person name="Ishida T."/>
            <person name="Igarashi K."/>
            <person name="Samejima M."/>
            <person name="Suzuki H."/>
            <person name="Master E."/>
            <person name="Ferreira P."/>
            <person name="Ruiz-Duenas F.J."/>
            <person name="Held B."/>
            <person name="Canessa P."/>
            <person name="Larrondo L.F."/>
            <person name="Schmoll M."/>
            <person name="Druzhinina I.S."/>
            <person name="Kubicek C.P."/>
            <person name="Gaskell J.A."/>
            <person name="Kersten P."/>
            <person name="St John F."/>
            <person name="Glasner J."/>
            <person name="Sabat G."/>
            <person name="Splinter BonDurant S."/>
            <person name="Syed K."/>
            <person name="Yadav J."/>
            <person name="Mgbeahuruike A.C."/>
            <person name="Kovalchuk A."/>
            <person name="Asiegbu F.O."/>
            <person name="Lackner G."/>
            <person name="Hoffmeister D."/>
            <person name="Rencoret J."/>
            <person name="Gutierrez A."/>
            <person name="Sun H."/>
            <person name="Lindquist E."/>
            <person name="Barry K."/>
            <person name="Riley R."/>
            <person name="Grigoriev I.V."/>
            <person name="Henrissat B."/>
            <person name="Kues U."/>
            <person name="Berka R.M."/>
            <person name="Martinez A.T."/>
            <person name="Covert S.F."/>
            <person name="Blanchette R.A."/>
            <person name="Cullen D."/>
        </authorList>
    </citation>
    <scope>NUCLEOTIDE SEQUENCE [LARGE SCALE GENOMIC DNA]</scope>
    <source>
        <strain evidence="1 2">11061_1 CR5-6</strain>
    </source>
</reference>
<name>A0A0C3PBZ0_PHLG1</name>
<dbReference type="STRING" id="745531.A0A0C3PBZ0"/>
<gene>
    <name evidence="1" type="ORF">PHLGIDRAFT_37853</name>
</gene>
<dbReference type="InterPro" id="IPR011008">
    <property type="entry name" value="Dimeric_a/b-barrel"/>
</dbReference>
<dbReference type="Proteomes" id="UP000053257">
    <property type="component" value="Unassembled WGS sequence"/>
</dbReference>
<evidence type="ECO:0000313" key="2">
    <source>
        <dbReference type="Proteomes" id="UP000053257"/>
    </source>
</evidence>
<dbReference type="EMBL" id="KN840668">
    <property type="protein sequence ID" value="KIP02538.1"/>
    <property type="molecule type" value="Genomic_DNA"/>
</dbReference>
<organism evidence="1 2">
    <name type="scientific">Phlebiopsis gigantea (strain 11061_1 CR5-6)</name>
    <name type="common">White-rot fungus</name>
    <name type="synonym">Peniophora gigantea</name>
    <dbReference type="NCBI Taxonomy" id="745531"/>
    <lineage>
        <taxon>Eukaryota</taxon>
        <taxon>Fungi</taxon>
        <taxon>Dikarya</taxon>
        <taxon>Basidiomycota</taxon>
        <taxon>Agaricomycotina</taxon>
        <taxon>Agaricomycetes</taxon>
        <taxon>Polyporales</taxon>
        <taxon>Phanerochaetaceae</taxon>
        <taxon>Phlebiopsis</taxon>
    </lineage>
</organism>
<dbReference type="SUPFAM" id="SSF54909">
    <property type="entry name" value="Dimeric alpha+beta barrel"/>
    <property type="match status" value="1"/>
</dbReference>
<dbReference type="HOGENOM" id="CLU_081631_3_2_1"/>
<dbReference type="OrthoDB" id="3830579at2759"/>
<keyword evidence="2" id="KW-1185">Reference proteome</keyword>